<evidence type="ECO:0000256" key="8">
    <source>
        <dbReference type="ARBA" id="ARBA00022679"/>
    </source>
</evidence>
<dbReference type="Proteomes" id="UP001530315">
    <property type="component" value="Unassembled WGS sequence"/>
</dbReference>
<comment type="catalytic activity">
    <reaction evidence="16">
        <text>formate + acetyl-CoA = pyruvate + CoA</text>
        <dbReference type="Rhea" id="RHEA:11844"/>
        <dbReference type="ChEBI" id="CHEBI:15361"/>
        <dbReference type="ChEBI" id="CHEBI:15740"/>
        <dbReference type="ChEBI" id="CHEBI:57287"/>
        <dbReference type="ChEBI" id="CHEBI:57288"/>
        <dbReference type="EC" id="2.3.1.54"/>
    </reaction>
</comment>
<evidence type="ECO:0000256" key="13">
    <source>
        <dbReference type="ARBA" id="ARBA00023004"/>
    </source>
</evidence>
<keyword evidence="13" id="KW-0408">Iron</keyword>
<evidence type="ECO:0000256" key="3">
    <source>
        <dbReference type="ARBA" id="ARBA00008375"/>
    </source>
</evidence>
<feature type="domain" description="Glycine radical" evidence="18">
    <location>
        <begin position="786"/>
        <end position="908"/>
    </location>
</feature>
<dbReference type="InterPro" id="IPR001989">
    <property type="entry name" value="Radical_activat_CS"/>
</dbReference>
<evidence type="ECO:0000256" key="17">
    <source>
        <dbReference type="PROSITE-ProRule" id="PRU00493"/>
    </source>
</evidence>
<comment type="cofactor">
    <cofactor evidence="1">
        <name>[4Fe-4S] cluster</name>
        <dbReference type="ChEBI" id="CHEBI:49883"/>
    </cofactor>
</comment>
<sequence>MTKFAALKLPLQYSEETRKDAYEHRNLVTTHLRTNHASFPTFQSELVSPLLDGNPSDAHAEAKLLDNIYTMPTVVNPRSLPGDCNVKEYILAHVTPYDGDSSFLAPPTARTLKTWKRCEELIELERQRGILDVDTKTASTITSHGPGYVLSKEEDIIVGLQTEEPLKRACKPRGGFHVVSSALKSYGYQPDPEMANTYTKVCDHGDEDVMLATMKETSYAHDEKRKTTIASIAIVHRNRRPDNVIAVSRFAVPPRPSSSATTRALSSHFIVIVALEFLRSSILTDTDVQTHNDLVFSMYTKDMRKARHAHLLTGLPDAYGRGRIIGDYRRIALYGVDELIRRKMVDYNAIGGSASDVLQLRSEISKQVKGLKELLVMADSYGVNIRKPSTNFREAAQAMWLGHTAALKEQDGAAMSIGRWDAFLDIFAERDIKQGTATEQDLQEVIDDLVIKMRLVRHLRPPEYNLLFSGDPTWMTLALGGCLEDGNQHMVTKTTFRFLHTLTNLGPAPEPNLTVLWAKSLPNPFKEYCAQQSISSSSIQYENDDVMRSIFGSDYAIACCVSAMRCGVDMQFFGARVNMVKLLLMCLNRGREEIHGDFLSPELEWACDEAGIGPGDESEPIDYEDIASIYFDVAIPWMAKLYADTMNVIHYAHDHANYENLQMALHNSDVNRLMAFGFAGLSVVADSLAAFKYDDVYPIRNEAGLTVGFRRRHPTREIPQFGNDDDRVDSLAIRACTRLHEELARQSLYRGSTATLSVLTITSNLVYGANTGATPDGRIRGEFFAPGANPMHGRDKNGALASLASVAKIPYSKCMDGISNTFCLLPNALGQPKNRNANLATLLDGYFGRKAHHININILSRATLEDAHRHPENYPNLTIRVSGYAVRFNRLTAEQREEVMARTMHSSSVATMTGKKKEYGLRDDTVWLADNEMEEVGKGILGSVYSLESLSTTDGPGIRTVFFLQGCPKRCLFCCNPETQALANPSSHPEFAMSSGEVASLVGKYREWLHPRGGGITISGGEPLIQASFVSDVFKRVHGLGLTTCLDTACHGDKAIWNEVLPHTDSILLCLKGMDNNVAAKVAQGPVSEMAKSKAFARFVRDNYPNIQLTLRWVLMKDLTDTDTELEALISFAQELAPVFYCVELIPYHELGKDKYAILDQPYPLEGMPPYHHEDAMQVKERLEQRGLYTVLTII</sequence>
<dbReference type="Gene3D" id="3.20.20.70">
    <property type="entry name" value="Aldolase class I"/>
    <property type="match status" value="1"/>
</dbReference>
<dbReference type="CDD" id="cd01335">
    <property type="entry name" value="Radical_SAM"/>
    <property type="match status" value="1"/>
</dbReference>
<dbReference type="PROSITE" id="PS51149">
    <property type="entry name" value="GLY_RADICAL_2"/>
    <property type="match status" value="1"/>
</dbReference>
<evidence type="ECO:0000256" key="5">
    <source>
        <dbReference type="ARBA" id="ARBA00013214"/>
    </source>
</evidence>
<evidence type="ECO:0000259" key="19">
    <source>
        <dbReference type="PROSITE" id="PS51554"/>
    </source>
</evidence>
<dbReference type="SUPFAM" id="SSF102114">
    <property type="entry name" value="Radical SAM enzymes"/>
    <property type="match status" value="1"/>
</dbReference>
<protein>
    <recommendedName>
        <fullName evidence="5">formate C-acetyltransferase</fullName>
        <ecNumber evidence="5">2.3.1.54</ecNumber>
    </recommendedName>
</protein>
<evidence type="ECO:0000256" key="15">
    <source>
        <dbReference type="ARBA" id="ARBA00023315"/>
    </source>
</evidence>
<dbReference type="PANTHER" id="PTHR30191">
    <property type="entry name" value="FORMATE ACETYLTRANSFERASE"/>
    <property type="match status" value="1"/>
</dbReference>
<dbReference type="EC" id="2.3.1.54" evidence="5"/>
<dbReference type="GO" id="GO:0005737">
    <property type="term" value="C:cytoplasm"/>
    <property type="evidence" value="ECO:0007669"/>
    <property type="project" value="UniProtKB-SubCell"/>
</dbReference>
<dbReference type="GO" id="GO:0051539">
    <property type="term" value="F:4 iron, 4 sulfur cluster binding"/>
    <property type="evidence" value="ECO:0007669"/>
    <property type="project" value="UniProtKB-KW"/>
</dbReference>
<evidence type="ECO:0000256" key="2">
    <source>
        <dbReference type="ARBA" id="ARBA00004496"/>
    </source>
</evidence>
<dbReference type="SFLD" id="SFLDG01066">
    <property type="entry name" value="organic_radical-activating_enz"/>
    <property type="match status" value="1"/>
</dbReference>
<evidence type="ECO:0000256" key="11">
    <source>
        <dbReference type="ARBA" id="ARBA00022818"/>
    </source>
</evidence>
<keyword evidence="9" id="KW-0949">S-adenosyl-L-methionine</keyword>
<dbReference type="SUPFAM" id="SSF51998">
    <property type="entry name" value="PFL-like glycyl radical enzymes"/>
    <property type="match status" value="1"/>
</dbReference>
<evidence type="ECO:0000313" key="22">
    <source>
        <dbReference type="Proteomes" id="UP001530315"/>
    </source>
</evidence>
<evidence type="ECO:0000256" key="6">
    <source>
        <dbReference type="ARBA" id="ARBA00022485"/>
    </source>
</evidence>
<comment type="caution">
    <text evidence="21">The sequence shown here is derived from an EMBL/GenBank/DDBJ whole genome shotgun (WGS) entry which is preliminary data.</text>
</comment>
<dbReference type="GO" id="GO:0008861">
    <property type="term" value="F:formate C-acetyltransferase activity"/>
    <property type="evidence" value="ECO:0007669"/>
    <property type="project" value="UniProtKB-EC"/>
</dbReference>
<evidence type="ECO:0000259" key="18">
    <source>
        <dbReference type="PROSITE" id="PS51149"/>
    </source>
</evidence>
<feature type="domain" description="Radical SAM core" evidence="20">
    <location>
        <begin position="953"/>
        <end position="1186"/>
    </location>
</feature>
<comment type="similarity">
    <text evidence="4">Belongs to the organic radical-activating enzymes family.</text>
</comment>
<dbReference type="PROSITE" id="PS00850">
    <property type="entry name" value="GLY_RADICAL_1"/>
    <property type="match status" value="1"/>
</dbReference>
<dbReference type="AlphaFoldDB" id="A0ABD3MP13"/>
<feature type="modified residue" description="Glycine radical" evidence="17">
    <location>
        <position position="883"/>
    </location>
</feature>
<dbReference type="GO" id="GO:0016491">
    <property type="term" value="F:oxidoreductase activity"/>
    <property type="evidence" value="ECO:0007669"/>
    <property type="project" value="UniProtKB-KW"/>
</dbReference>
<accession>A0ABD3MP13</accession>
<dbReference type="InterPro" id="IPR058240">
    <property type="entry name" value="rSAM_sf"/>
</dbReference>
<evidence type="ECO:0000256" key="4">
    <source>
        <dbReference type="ARBA" id="ARBA00009777"/>
    </source>
</evidence>
<dbReference type="InterPro" id="IPR013785">
    <property type="entry name" value="Aldolase_TIM"/>
</dbReference>
<evidence type="ECO:0000256" key="1">
    <source>
        <dbReference type="ARBA" id="ARBA00001966"/>
    </source>
</evidence>
<keyword evidence="22" id="KW-1185">Reference proteome</keyword>
<organism evidence="21 22">
    <name type="scientific">Stephanodiscus triporus</name>
    <dbReference type="NCBI Taxonomy" id="2934178"/>
    <lineage>
        <taxon>Eukaryota</taxon>
        <taxon>Sar</taxon>
        <taxon>Stramenopiles</taxon>
        <taxon>Ochrophyta</taxon>
        <taxon>Bacillariophyta</taxon>
        <taxon>Coscinodiscophyceae</taxon>
        <taxon>Thalassiosirophycidae</taxon>
        <taxon>Stephanodiscales</taxon>
        <taxon>Stephanodiscaceae</taxon>
        <taxon>Stephanodiscus</taxon>
    </lineage>
</organism>
<proteinExistence type="inferred from homology"/>
<evidence type="ECO:0000256" key="9">
    <source>
        <dbReference type="ARBA" id="ARBA00022691"/>
    </source>
</evidence>
<comment type="similarity">
    <text evidence="3">Belongs to the glycyl radical enzyme (GRE) family. PFL subfamily.</text>
</comment>
<dbReference type="PROSITE" id="PS51918">
    <property type="entry name" value="RADICAL_SAM"/>
    <property type="match status" value="1"/>
</dbReference>
<dbReference type="InterPro" id="IPR050244">
    <property type="entry name" value="Auton_GlycylRad_Cofactor"/>
</dbReference>
<dbReference type="SFLD" id="SFLDS00029">
    <property type="entry name" value="Radical_SAM"/>
    <property type="match status" value="1"/>
</dbReference>
<keyword evidence="10" id="KW-0479">Metal-binding</keyword>
<dbReference type="InterPro" id="IPR004184">
    <property type="entry name" value="PFL_dom"/>
</dbReference>
<comment type="subcellular location">
    <subcellularLocation>
        <location evidence="2">Cytoplasm</location>
    </subcellularLocation>
</comment>
<keyword evidence="11 17" id="KW-0556">Organic radical</keyword>
<keyword evidence="6" id="KW-0004">4Fe-4S</keyword>
<dbReference type="PANTHER" id="PTHR30191:SF0">
    <property type="entry name" value="FORMATE ACETYLTRANSFERASE 1"/>
    <property type="match status" value="1"/>
</dbReference>
<keyword evidence="8" id="KW-0808">Transferase</keyword>
<keyword evidence="12" id="KW-0560">Oxidoreductase</keyword>
<dbReference type="PROSITE" id="PS51554">
    <property type="entry name" value="PFL"/>
    <property type="match status" value="1"/>
</dbReference>
<dbReference type="Pfam" id="PF13353">
    <property type="entry name" value="Fer4_12"/>
    <property type="match status" value="1"/>
</dbReference>
<reference evidence="21 22" key="1">
    <citation type="submission" date="2024-10" db="EMBL/GenBank/DDBJ databases">
        <title>Updated reference genomes for cyclostephanoid diatoms.</title>
        <authorList>
            <person name="Roberts W.R."/>
            <person name="Alverson A.J."/>
        </authorList>
    </citation>
    <scope>NUCLEOTIDE SEQUENCE [LARGE SCALE GENOMIC DNA]</scope>
    <source>
        <strain evidence="21 22">AJA276-08</strain>
    </source>
</reference>
<name>A0ABD3MP13_9STRA</name>
<dbReference type="Pfam" id="PF01228">
    <property type="entry name" value="Gly_radical"/>
    <property type="match status" value="1"/>
</dbReference>
<dbReference type="Pfam" id="PF02901">
    <property type="entry name" value="PFL-like"/>
    <property type="match status" value="2"/>
</dbReference>
<dbReference type="InterPro" id="IPR007197">
    <property type="entry name" value="rSAM"/>
</dbReference>
<evidence type="ECO:0000313" key="21">
    <source>
        <dbReference type="EMBL" id="KAL3763716.1"/>
    </source>
</evidence>
<dbReference type="InterPro" id="IPR019777">
    <property type="entry name" value="Form_AcTrfase_GR_CS"/>
</dbReference>
<evidence type="ECO:0000256" key="7">
    <source>
        <dbReference type="ARBA" id="ARBA00022490"/>
    </source>
</evidence>
<dbReference type="GO" id="GO:0046872">
    <property type="term" value="F:metal ion binding"/>
    <property type="evidence" value="ECO:0007669"/>
    <property type="project" value="UniProtKB-KW"/>
</dbReference>
<evidence type="ECO:0000256" key="16">
    <source>
        <dbReference type="ARBA" id="ARBA00049029"/>
    </source>
</evidence>
<dbReference type="PROSITE" id="PS01087">
    <property type="entry name" value="RADICAL_ACTIVATING"/>
    <property type="match status" value="1"/>
</dbReference>
<evidence type="ECO:0000256" key="10">
    <source>
        <dbReference type="ARBA" id="ARBA00022723"/>
    </source>
</evidence>
<dbReference type="Gene3D" id="3.20.70.20">
    <property type="match status" value="2"/>
</dbReference>
<evidence type="ECO:0000256" key="12">
    <source>
        <dbReference type="ARBA" id="ARBA00023002"/>
    </source>
</evidence>
<dbReference type="EMBL" id="JALLAZ020001794">
    <property type="protein sequence ID" value="KAL3763716.1"/>
    <property type="molecule type" value="Genomic_DNA"/>
</dbReference>
<gene>
    <name evidence="21" type="ORF">ACHAW5_006160</name>
</gene>
<keyword evidence="15" id="KW-0012">Acyltransferase</keyword>
<dbReference type="InterPro" id="IPR001150">
    <property type="entry name" value="Gly_radical"/>
</dbReference>
<evidence type="ECO:0000256" key="14">
    <source>
        <dbReference type="ARBA" id="ARBA00023014"/>
    </source>
</evidence>
<evidence type="ECO:0000259" key="20">
    <source>
        <dbReference type="PROSITE" id="PS51918"/>
    </source>
</evidence>
<keyword evidence="14" id="KW-0411">Iron-sulfur</keyword>
<feature type="domain" description="PFL" evidence="19">
    <location>
        <begin position="41"/>
        <end position="779"/>
    </location>
</feature>
<keyword evidence="7" id="KW-0963">Cytoplasm</keyword>